<evidence type="ECO:0000313" key="12">
    <source>
        <dbReference type="EMBL" id="NSL57010.1"/>
    </source>
</evidence>
<accession>A0ABX2ISQ2</accession>
<evidence type="ECO:0000256" key="5">
    <source>
        <dbReference type="ARBA" id="ARBA00022519"/>
    </source>
</evidence>
<dbReference type="InterPro" id="IPR006260">
    <property type="entry name" value="TonB/TolA_C"/>
</dbReference>
<keyword evidence="13" id="KW-1185">Reference proteome</keyword>
<name>A0ABX2ISQ2_9RHOO</name>
<dbReference type="Gene3D" id="3.30.1150.10">
    <property type="match status" value="1"/>
</dbReference>
<organism evidence="12 13">
    <name type="scientific">Uliginosibacterium aquaticum</name>
    <dbReference type="NCBI Taxonomy" id="2731212"/>
    <lineage>
        <taxon>Bacteria</taxon>
        <taxon>Pseudomonadati</taxon>
        <taxon>Pseudomonadota</taxon>
        <taxon>Betaproteobacteria</taxon>
        <taxon>Rhodocyclales</taxon>
        <taxon>Zoogloeaceae</taxon>
        <taxon>Uliginosibacterium</taxon>
    </lineage>
</organism>
<evidence type="ECO:0000256" key="9">
    <source>
        <dbReference type="ARBA" id="ARBA00023136"/>
    </source>
</evidence>
<keyword evidence="3" id="KW-0813">Transport</keyword>
<reference evidence="12 13" key="1">
    <citation type="submission" date="2020-06" db="EMBL/GenBank/DDBJ databases">
        <title>Draft genome of Uliginosibacterium sp. IMCC34675.</title>
        <authorList>
            <person name="Song J."/>
        </authorList>
    </citation>
    <scope>NUCLEOTIDE SEQUENCE [LARGE SCALE GENOMIC DNA]</scope>
    <source>
        <strain evidence="12 13">IMCC34675</strain>
    </source>
</reference>
<evidence type="ECO:0000256" key="8">
    <source>
        <dbReference type="ARBA" id="ARBA00022989"/>
    </source>
</evidence>
<keyword evidence="9" id="KW-0472">Membrane</keyword>
<comment type="similarity">
    <text evidence="2">Belongs to the TonB family.</text>
</comment>
<protein>
    <submittedName>
        <fullName evidence="12">Energy transducer TonB</fullName>
    </submittedName>
</protein>
<dbReference type="PANTHER" id="PTHR33446:SF2">
    <property type="entry name" value="PROTEIN TONB"/>
    <property type="match status" value="1"/>
</dbReference>
<keyword evidence="8" id="KW-1133">Transmembrane helix</keyword>
<keyword evidence="5" id="KW-0997">Cell inner membrane</keyword>
<evidence type="ECO:0000256" key="2">
    <source>
        <dbReference type="ARBA" id="ARBA00006555"/>
    </source>
</evidence>
<comment type="caution">
    <text evidence="12">The sequence shown here is derived from an EMBL/GenBank/DDBJ whole genome shotgun (WGS) entry which is preliminary data.</text>
</comment>
<evidence type="ECO:0000256" key="1">
    <source>
        <dbReference type="ARBA" id="ARBA00004383"/>
    </source>
</evidence>
<feature type="domain" description="TonB C-terminal" evidence="11">
    <location>
        <begin position="26"/>
        <end position="117"/>
    </location>
</feature>
<keyword evidence="10" id="KW-0732">Signal</keyword>
<comment type="subcellular location">
    <subcellularLocation>
        <location evidence="1">Cell inner membrane</location>
        <topology evidence="1">Single-pass membrane protein</topology>
        <orientation evidence="1">Periplasmic side</orientation>
    </subcellularLocation>
</comment>
<sequence>MLRNAALTLLIAVSLTACTSLEKDDEIQSANQIPKNGAPIYPKESRNTGEEGTVFVYVLVGKSGDPVEVKISKSSGFKALDDSAISAVKSWKFSPARNKGQPIEAWLNIPIAFKIEK</sequence>
<evidence type="ECO:0000259" key="11">
    <source>
        <dbReference type="PROSITE" id="PS52015"/>
    </source>
</evidence>
<keyword evidence="4" id="KW-1003">Cell membrane</keyword>
<evidence type="ECO:0000256" key="3">
    <source>
        <dbReference type="ARBA" id="ARBA00022448"/>
    </source>
</evidence>
<gene>
    <name evidence="12" type="ORF">HJ583_018405</name>
</gene>
<dbReference type="EMBL" id="JABCSC020000006">
    <property type="protein sequence ID" value="NSL57010.1"/>
    <property type="molecule type" value="Genomic_DNA"/>
</dbReference>
<keyword evidence="7" id="KW-0653">Protein transport</keyword>
<evidence type="ECO:0000256" key="6">
    <source>
        <dbReference type="ARBA" id="ARBA00022692"/>
    </source>
</evidence>
<dbReference type="PANTHER" id="PTHR33446">
    <property type="entry name" value="PROTEIN TONB-RELATED"/>
    <property type="match status" value="1"/>
</dbReference>
<evidence type="ECO:0000256" key="4">
    <source>
        <dbReference type="ARBA" id="ARBA00022475"/>
    </source>
</evidence>
<evidence type="ECO:0000256" key="7">
    <source>
        <dbReference type="ARBA" id="ARBA00022927"/>
    </source>
</evidence>
<keyword evidence="6" id="KW-0812">Transmembrane</keyword>
<dbReference type="Proteomes" id="UP000778523">
    <property type="component" value="Unassembled WGS sequence"/>
</dbReference>
<dbReference type="NCBIfam" id="TIGR01352">
    <property type="entry name" value="tonB_Cterm"/>
    <property type="match status" value="1"/>
</dbReference>
<dbReference type="InterPro" id="IPR051045">
    <property type="entry name" value="TonB-dependent_transducer"/>
</dbReference>
<evidence type="ECO:0000313" key="13">
    <source>
        <dbReference type="Proteomes" id="UP000778523"/>
    </source>
</evidence>
<dbReference type="Pfam" id="PF03544">
    <property type="entry name" value="TonB_C"/>
    <property type="match status" value="1"/>
</dbReference>
<dbReference type="PROSITE" id="PS52015">
    <property type="entry name" value="TONB_CTD"/>
    <property type="match status" value="1"/>
</dbReference>
<evidence type="ECO:0000256" key="10">
    <source>
        <dbReference type="SAM" id="SignalP"/>
    </source>
</evidence>
<dbReference type="SUPFAM" id="SSF74653">
    <property type="entry name" value="TolA/TonB C-terminal domain"/>
    <property type="match status" value="1"/>
</dbReference>
<dbReference type="InterPro" id="IPR037682">
    <property type="entry name" value="TonB_C"/>
</dbReference>
<dbReference type="PROSITE" id="PS51257">
    <property type="entry name" value="PROKAR_LIPOPROTEIN"/>
    <property type="match status" value="1"/>
</dbReference>
<feature type="chain" id="PRO_5045579233" evidence="10">
    <location>
        <begin position="20"/>
        <end position="117"/>
    </location>
</feature>
<dbReference type="RefSeq" id="WP_170023279.1">
    <property type="nucleotide sequence ID" value="NZ_JABCSC020000006.1"/>
</dbReference>
<feature type="signal peptide" evidence="10">
    <location>
        <begin position="1"/>
        <end position="19"/>
    </location>
</feature>
<proteinExistence type="inferred from homology"/>